<sequence length="131" mass="14943">MEQEAQQPFTPQPSTTQYLSSQSVNSYNPSSRNIMPAIIPISTTPHTIPKSNTLSSSKPWANERQHRKDKGLCYHYEAPFSPGHRYKSALTIRECRDNTNNALWEAAEEEARLYEHLEAEDNATSIPYLPH</sequence>
<organism evidence="2 3">
    <name type="scientific">Lithospermum erythrorhizon</name>
    <name type="common">Purple gromwell</name>
    <name type="synonym">Lithospermum officinale var. erythrorhizon</name>
    <dbReference type="NCBI Taxonomy" id="34254"/>
    <lineage>
        <taxon>Eukaryota</taxon>
        <taxon>Viridiplantae</taxon>
        <taxon>Streptophyta</taxon>
        <taxon>Embryophyta</taxon>
        <taxon>Tracheophyta</taxon>
        <taxon>Spermatophyta</taxon>
        <taxon>Magnoliopsida</taxon>
        <taxon>eudicotyledons</taxon>
        <taxon>Gunneridae</taxon>
        <taxon>Pentapetalae</taxon>
        <taxon>asterids</taxon>
        <taxon>lamiids</taxon>
        <taxon>Boraginales</taxon>
        <taxon>Boraginaceae</taxon>
        <taxon>Boraginoideae</taxon>
        <taxon>Lithospermeae</taxon>
        <taxon>Lithospermum</taxon>
    </lineage>
</organism>
<proteinExistence type="predicted"/>
<evidence type="ECO:0000313" key="2">
    <source>
        <dbReference type="EMBL" id="GAA0156936.1"/>
    </source>
</evidence>
<keyword evidence="3" id="KW-1185">Reference proteome</keyword>
<evidence type="ECO:0000256" key="1">
    <source>
        <dbReference type="SAM" id="MobiDB-lite"/>
    </source>
</evidence>
<dbReference type="EMBL" id="BAABME010002984">
    <property type="protein sequence ID" value="GAA0156936.1"/>
    <property type="molecule type" value="Genomic_DNA"/>
</dbReference>
<name>A0AAV3Q1Y8_LITER</name>
<feature type="compositionally biased region" description="Low complexity" evidence="1">
    <location>
        <begin position="1"/>
        <end position="49"/>
    </location>
</feature>
<feature type="region of interest" description="Disordered" evidence="1">
    <location>
        <begin position="1"/>
        <end position="66"/>
    </location>
</feature>
<dbReference type="Proteomes" id="UP001454036">
    <property type="component" value="Unassembled WGS sequence"/>
</dbReference>
<evidence type="ECO:0000313" key="3">
    <source>
        <dbReference type="Proteomes" id="UP001454036"/>
    </source>
</evidence>
<dbReference type="AlphaFoldDB" id="A0AAV3Q1Y8"/>
<reference evidence="2 3" key="1">
    <citation type="submission" date="2024-01" db="EMBL/GenBank/DDBJ databases">
        <title>The complete chloroplast genome sequence of Lithospermum erythrorhizon: insights into the phylogenetic relationship among Boraginaceae species and the maternal lineages of purple gromwells.</title>
        <authorList>
            <person name="Okada T."/>
            <person name="Watanabe K."/>
        </authorList>
    </citation>
    <scope>NUCLEOTIDE SEQUENCE [LARGE SCALE GENOMIC DNA]</scope>
</reference>
<comment type="caution">
    <text evidence="2">The sequence shown here is derived from an EMBL/GenBank/DDBJ whole genome shotgun (WGS) entry which is preliminary data.</text>
</comment>
<gene>
    <name evidence="2" type="ORF">LIER_14310</name>
</gene>
<feature type="compositionally biased region" description="Polar residues" evidence="1">
    <location>
        <begin position="50"/>
        <end position="59"/>
    </location>
</feature>
<accession>A0AAV3Q1Y8</accession>
<protein>
    <submittedName>
        <fullName evidence="2">Uncharacterized protein</fullName>
    </submittedName>
</protein>